<dbReference type="SUPFAM" id="SSF56204">
    <property type="entry name" value="Hect, E3 ligase catalytic domain"/>
    <property type="match status" value="1"/>
</dbReference>
<feature type="region of interest" description="Disordered" evidence="3">
    <location>
        <begin position="213"/>
        <end position="245"/>
    </location>
</feature>
<evidence type="ECO:0000313" key="6">
    <source>
        <dbReference type="Proteomes" id="UP001159042"/>
    </source>
</evidence>
<proteinExistence type="predicted"/>
<evidence type="ECO:0000259" key="4">
    <source>
        <dbReference type="PROSITE" id="PS50237"/>
    </source>
</evidence>
<dbReference type="Gene3D" id="3.30.2410.10">
    <property type="entry name" value="Hect, E3 ligase catalytic domain"/>
    <property type="match status" value="1"/>
</dbReference>
<dbReference type="GO" id="GO:0004842">
    <property type="term" value="F:ubiquitin-protein transferase activity"/>
    <property type="evidence" value="ECO:0007669"/>
    <property type="project" value="InterPro"/>
</dbReference>
<dbReference type="GO" id="GO:0009966">
    <property type="term" value="P:regulation of signal transduction"/>
    <property type="evidence" value="ECO:0007669"/>
    <property type="project" value="UniProtKB-ARBA"/>
</dbReference>
<evidence type="ECO:0000256" key="1">
    <source>
        <dbReference type="ARBA" id="ARBA00022786"/>
    </source>
</evidence>
<protein>
    <recommendedName>
        <fullName evidence="4">HECT domain-containing protein</fullName>
    </recommendedName>
</protein>
<evidence type="ECO:0000256" key="2">
    <source>
        <dbReference type="PROSITE-ProRule" id="PRU00104"/>
    </source>
</evidence>
<organism evidence="5 6">
    <name type="scientific">Exocentrus adspersus</name>
    <dbReference type="NCBI Taxonomy" id="1586481"/>
    <lineage>
        <taxon>Eukaryota</taxon>
        <taxon>Metazoa</taxon>
        <taxon>Ecdysozoa</taxon>
        <taxon>Arthropoda</taxon>
        <taxon>Hexapoda</taxon>
        <taxon>Insecta</taxon>
        <taxon>Pterygota</taxon>
        <taxon>Neoptera</taxon>
        <taxon>Endopterygota</taxon>
        <taxon>Coleoptera</taxon>
        <taxon>Polyphaga</taxon>
        <taxon>Cucujiformia</taxon>
        <taxon>Chrysomeloidea</taxon>
        <taxon>Cerambycidae</taxon>
        <taxon>Lamiinae</taxon>
        <taxon>Acanthocinini</taxon>
        <taxon>Exocentrus</taxon>
    </lineage>
</organism>
<dbReference type="InterPro" id="IPR035983">
    <property type="entry name" value="Hect_E3_ubiquitin_ligase"/>
</dbReference>
<dbReference type="PROSITE" id="PS50237">
    <property type="entry name" value="HECT"/>
    <property type="match status" value="1"/>
</dbReference>
<sequence length="705" mass="80663">MESSLREFLLMREAVNSDTLQEMINEKIDMETILNLTNQQLEKYIPKTGDRIAVINFCRKHAPTTPLMNCSKKTLSLIEKLKRGSGNTSKEFESDKAGDSCPATKKTTAGRPPQDTRKIRLGWIMNGKHVRELRGGGTRNLVVKKDSAKQEILMSALELFFPNGVSKFGKLENFTYDLLDFKEHLIDEKLTIGEIYKITKLSTLRLYLSTTGQETSTSGNKISCKEGSSDDDCTPVKKSAKRRKNCQTEVKNDLNEFLNFSPNNSPQYDNNKNPDFQQSDCDLLKLLESQPEMGPTNEIPVGEIQITHNAEFDNLLFEQDLETAIRDSLNTQIPINSPEEVSLQCILNDLHSKITMEKVSQFNIYREDIFQCCIRAVRRKKFSMFDKISVKFSDLEGNSEGAVDSGGPTREMFRLVLDHIKNSRMFFGDGKKYITLDGDALQSREYYEVGRLISLSLIHGGPGPHFFSQNLFGLLLWDFSEKNMTIENVEYEIREKLIKIHSFTDFETLRMYVEEEPIFAIAGWPIITKIKEKDAMFTDMVKFYGYDRVRPALEQLRNGFEEGNLLNIMQKNSELFASVMCDDQIAINATALEELYTVSFSETGCSDRRLENRCISFWRDLLLSCEEGECDITLEDILIFWTGVPCVPPLGFEFKPTICFQKDCIYPTANTCGLQLRLPLIHETYEKFKFYITFGIANCKDFAFA</sequence>
<evidence type="ECO:0000256" key="3">
    <source>
        <dbReference type="SAM" id="MobiDB-lite"/>
    </source>
</evidence>
<keyword evidence="6" id="KW-1185">Reference proteome</keyword>
<dbReference type="Gene3D" id="3.90.1750.10">
    <property type="entry name" value="Hect, E3 ligase catalytic domains"/>
    <property type="match status" value="1"/>
</dbReference>
<dbReference type="AlphaFoldDB" id="A0AAV8V6Z8"/>
<evidence type="ECO:0000313" key="5">
    <source>
        <dbReference type="EMBL" id="KAJ8909936.1"/>
    </source>
</evidence>
<reference evidence="5 6" key="1">
    <citation type="journal article" date="2023" name="Insect Mol. Biol.">
        <title>Genome sequencing provides insights into the evolution of gene families encoding plant cell wall-degrading enzymes in longhorned beetles.</title>
        <authorList>
            <person name="Shin N.R."/>
            <person name="Okamura Y."/>
            <person name="Kirsch R."/>
            <person name="Pauchet Y."/>
        </authorList>
    </citation>
    <scope>NUCLEOTIDE SEQUENCE [LARGE SCALE GENOMIC DNA]</scope>
    <source>
        <strain evidence="5">EAD_L_NR</strain>
    </source>
</reference>
<dbReference type="Pfam" id="PF00632">
    <property type="entry name" value="HECT"/>
    <property type="match status" value="1"/>
</dbReference>
<dbReference type="Proteomes" id="UP001159042">
    <property type="component" value="Unassembled WGS sequence"/>
</dbReference>
<dbReference type="SMART" id="SM00119">
    <property type="entry name" value="HECTc"/>
    <property type="match status" value="1"/>
</dbReference>
<accession>A0AAV8V6Z8</accession>
<feature type="region of interest" description="Disordered" evidence="3">
    <location>
        <begin position="86"/>
        <end position="114"/>
    </location>
</feature>
<comment type="caution">
    <text evidence="2">Lacks conserved residue(s) required for the propagation of feature annotation.</text>
</comment>
<dbReference type="EMBL" id="JANEYG010000386">
    <property type="protein sequence ID" value="KAJ8909936.1"/>
    <property type="molecule type" value="Genomic_DNA"/>
</dbReference>
<feature type="domain" description="HECT" evidence="4">
    <location>
        <begin position="375"/>
        <end position="422"/>
    </location>
</feature>
<dbReference type="InterPro" id="IPR000569">
    <property type="entry name" value="HECT_dom"/>
</dbReference>
<keyword evidence="1 2" id="KW-0833">Ubl conjugation pathway</keyword>
<comment type="caution">
    <text evidence="5">The sequence shown here is derived from an EMBL/GenBank/DDBJ whole genome shotgun (WGS) entry which is preliminary data.</text>
</comment>
<name>A0AAV8V6Z8_9CUCU</name>
<gene>
    <name evidence="5" type="ORF">NQ315_005655</name>
</gene>